<name>A0A2U1NNL8_ARTAN</name>
<protein>
    <submittedName>
        <fullName evidence="2">Serine-threonine/tyrosine-protein kinase catalytic domain-containing protein</fullName>
    </submittedName>
</protein>
<evidence type="ECO:0000313" key="3">
    <source>
        <dbReference type="Proteomes" id="UP000245207"/>
    </source>
</evidence>
<keyword evidence="2" id="KW-0808">Transferase</keyword>
<evidence type="ECO:0000259" key="1">
    <source>
        <dbReference type="Pfam" id="PF07714"/>
    </source>
</evidence>
<evidence type="ECO:0000313" key="2">
    <source>
        <dbReference type="EMBL" id="PWA75040.1"/>
    </source>
</evidence>
<gene>
    <name evidence="2" type="ORF">CTI12_AA188600</name>
</gene>
<dbReference type="STRING" id="35608.A0A2U1NNL8"/>
<dbReference type="GO" id="GO:0004672">
    <property type="term" value="F:protein kinase activity"/>
    <property type="evidence" value="ECO:0007669"/>
    <property type="project" value="InterPro"/>
</dbReference>
<dbReference type="EMBL" id="PKPP01002469">
    <property type="protein sequence ID" value="PWA75040.1"/>
    <property type="molecule type" value="Genomic_DNA"/>
</dbReference>
<feature type="domain" description="Serine-threonine/tyrosine-protein kinase catalytic" evidence="1">
    <location>
        <begin position="1"/>
        <end position="57"/>
    </location>
</feature>
<dbReference type="OrthoDB" id="4062651at2759"/>
<keyword evidence="2" id="KW-0418">Kinase</keyword>
<dbReference type="SUPFAM" id="SSF56112">
    <property type="entry name" value="Protein kinase-like (PK-like)"/>
    <property type="match status" value="1"/>
</dbReference>
<comment type="caution">
    <text evidence="2">The sequence shown here is derived from an EMBL/GenBank/DDBJ whole genome shotgun (WGS) entry which is preliminary data.</text>
</comment>
<accession>A0A2U1NNL8</accession>
<proteinExistence type="predicted"/>
<dbReference type="Proteomes" id="UP000245207">
    <property type="component" value="Unassembled WGS sequence"/>
</dbReference>
<sequence>MPYPDLNFSEVTSVVVCQNLRPKIPRCFPNSLATVMKRYWDANPDKRPEMDDVVAMLEAIGTSKGGRMIPGDREQQGCFKFAFIFGYNYWTRLRWWQFTRKQQPQMFARLRLLDNLFLSMRMQDDNMELDNQVGNNQGDLHVQEQDDSVELDNQPLVDEVIRDSKKRNREANLATWKWNDVIDVTSLDDESIFDGCDDTLDDLLSMSNTKRKKREQVSVFSRNKIYRLIDEDDIFG</sequence>
<dbReference type="Pfam" id="PF07714">
    <property type="entry name" value="PK_Tyr_Ser-Thr"/>
    <property type="match status" value="1"/>
</dbReference>
<reference evidence="2 3" key="1">
    <citation type="journal article" date="2018" name="Mol. Plant">
        <title>The genome of Artemisia annua provides insight into the evolution of Asteraceae family and artemisinin biosynthesis.</title>
        <authorList>
            <person name="Shen Q."/>
            <person name="Zhang L."/>
            <person name="Liao Z."/>
            <person name="Wang S."/>
            <person name="Yan T."/>
            <person name="Shi P."/>
            <person name="Liu M."/>
            <person name="Fu X."/>
            <person name="Pan Q."/>
            <person name="Wang Y."/>
            <person name="Lv Z."/>
            <person name="Lu X."/>
            <person name="Zhang F."/>
            <person name="Jiang W."/>
            <person name="Ma Y."/>
            <person name="Chen M."/>
            <person name="Hao X."/>
            <person name="Li L."/>
            <person name="Tang Y."/>
            <person name="Lv G."/>
            <person name="Zhou Y."/>
            <person name="Sun X."/>
            <person name="Brodelius P.E."/>
            <person name="Rose J.K.C."/>
            <person name="Tang K."/>
        </authorList>
    </citation>
    <scope>NUCLEOTIDE SEQUENCE [LARGE SCALE GENOMIC DNA]</scope>
    <source>
        <strain evidence="3">cv. Huhao1</strain>
        <tissue evidence="2">Leaf</tissue>
    </source>
</reference>
<dbReference type="AlphaFoldDB" id="A0A2U1NNL8"/>
<dbReference type="Gene3D" id="1.10.510.10">
    <property type="entry name" value="Transferase(Phosphotransferase) domain 1"/>
    <property type="match status" value="1"/>
</dbReference>
<dbReference type="InterPro" id="IPR001245">
    <property type="entry name" value="Ser-Thr/Tyr_kinase_cat_dom"/>
</dbReference>
<organism evidence="2 3">
    <name type="scientific">Artemisia annua</name>
    <name type="common">Sweet wormwood</name>
    <dbReference type="NCBI Taxonomy" id="35608"/>
    <lineage>
        <taxon>Eukaryota</taxon>
        <taxon>Viridiplantae</taxon>
        <taxon>Streptophyta</taxon>
        <taxon>Embryophyta</taxon>
        <taxon>Tracheophyta</taxon>
        <taxon>Spermatophyta</taxon>
        <taxon>Magnoliopsida</taxon>
        <taxon>eudicotyledons</taxon>
        <taxon>Gunneridae</taxon>
        <taxon>Pentapetalae</taxon>
        <taxon>asterids</taxon>
        <taxon>campanulids</taxon>
        <taxon>Asterales</taxon>
        <taxon>Asteraceae</taxon>
        <taxon>Asteroideae</taxon>
        <taxon>Anthemideae</taxon>
        <taxon>Artemisiinae</taxon>
        <taxon>Artemisia</taxon>
    </lineage>
</organism>
<dbReference type="InterPro" id="IPR011009">
    <property type="entry name" value="Kinase-like_dom_sf"/>
</dbReference>
<keyword evidence="3" id="KW-1185">Reference proteome</keyword>